<organism evidence="1 2">
    <name type="scientific">Digitaria exilis</name>
    <dbReference type="NCBI Taxonomy" id="1010633"/>
    <lineage>
        <taxon>Eukaryota</taxon>
        <taxon>Viridiplantae</taxon>
        <taxon>Streptophyta</taxon>
        <taxon>Embryophyta</taxon>
        <taxon>Tracheophyta</taxon>
        <taxon>Spermatophyta</taxon>
        <taxon>Magnoliopsida</taxon>
        <taxon>Liliopsida</taxon>
        <taxon>Poales</taxon>
        <taxon>Poaceae</taxon>
        <taxon>PACMAD clade</taxon>
        <taxon>Panicoideae</taxon>
        <taxon>Panicodae</taxon>
        <taxon>Paniceae</taxon>
        <taxon>Anthephorinae</taxon>
        <taxon>Digitaria</taxon>
    </lineage>
</organism>
<accession>A0A835AIX5</accession>
<evidence type="ECO:0000313" key="1">
    <source>
        <dbReference type="EMBL" id="KAF8660182.1"/>
    </source>
</evidence>
<dbReference type="Proteomes" id="UP000636709">
    <property type="component" value="Unassembled WGS sequence"/>
</dbReference>
<gene>
    <name evidence="1" type="ORF">HU200_057747</name>
</gene>
<evidence type="ECO:0000313" key="2">
    <source>
        <dbReference type="Proteomes" id="UP000636709"/>
    </source>
</evidence>
<proteinExistence type="predicted"/>
<comment type="caution">
    <text evidence="1">The sequence shown here is derived from an EMBL/GenBank/DDBJ whole genome shotgun (WGS) entry which is preliminary data.</text>
</comment>
<protein>
    <submittedName>
        <fullName evidence="1">Uncharacterized protein</fullName>
    </submittedName>
</protein>
<name>A0A835AIX5_9POAL</name>
<dbReference type="EMBL" id="JACEFO010002444">
    <property type="protein sequence ID" value="KAF8660182.1"/>
    <property type="molecule type" value="Genomic_DNA"/>
</dbReference>
<sequence>MPFREDIEKIYSYEKAIASWNSSIFYIEAAAFSLYLCMIATKGVKLASRVMESAALRPDKQDEISSCTAKQTLTMYVSIFVKLAKDTYDRKFNDQSIFSLLGAFKGVAAVGHILLQDALTNVDNDGYSDNLVLDTDDSWHEYRKNLSNLEDEFRAVSKSTKVLQILKPTMVHTTTLNMAFILDVVARHDRLLGTYASSLPLPIRLISKQNTAWIDLCLEICFSPVVDPP</sequence>
<reference evidence="1" key="1">
    <citation type="submission" date="2020-07" db="EMBL/GenBank/DDBJ databases">
        <title>Genome sequence and genetic diversity analysis of an under-domesticated orphan crop, white fonio (Digitaria exilis).</title>
        <authorList>
            <person name="Bennetzen J.L."/>
            <person name="Chen S."/>
            <person name="Ma X."/>
            <person name="Wang X."/>
            <person name="Yssel A.E.J."/>
            <person name="Chaluvadi S.R."/>
            <person name="Johnson M."/>
            <person name="Gangashetty P."/>
            <person name="Hamidou F."/>
            <person name="Sanogo M.D."/>
            <person name="Zwaenepoel A."/>
            <person name="Wallace J."/>
            <person name="Van De Peer Y."/>
            <person name="Van Deynze A."/>
        </authorList>
    </citation>
    <scope>NUCLEOTIDE SEQUENCE</scope>
    <source>
        <tissue evidence="1">Leaves</tissue>
    </source>
</reference>
<keyword evidence="2" id="KW-1185">Reference proteome</keyword>
<dbReference type="OrthoDB" id="660918at2759"/>
<dbReference type="AlphaFoldDB" id="A0A835AIX5"/>